<dbReference type="PANTHER" id="PTHR33495">
    <property type="entry name" value="ANTI-SIGMA FACTOR ANTAGONIST TM_1081-RELATED-RELATED"/>
    <property type="match status" value="1"/>
</dbReference>
<evidence type="ECO:0000259" key="2">
    <source>
        <dbReference type="PROSITE" id="PS50801"/>
    </source>
</evidence>
<dbReference type="GO" id="GO:0043856">
    <property type="term" value="F:anti-sigma factor antagonist activity"/>
    <property type="evidence" value="ECO:0007669"/>
    <property type="project" value="InterPro"/>
</dbReference>
<dbReference type="PANTHER" id="PTHR33495:SF2">
    <property type="entry name" value="ANTI-SIGMA FACTOR ANTAGONIST TM_1081-RELATED"/>
    <property type="match status" value="1"/>
</dbReference>
<reference evidence="3" key="1">
    <citation type="submission" date="2020-05" db="EMBL/GenBank/DDBJ databases">
        <authorList>
            <person name="Chiriac C."/>
            <person name="Salcher M."/>
            <person name="Ghai R."/>
            <person name="Kavagutti S V."/>
        </authorList>
    </citation>
    <scope>NUCLEOTIDE SEQUENCE</scope>
</reference>
<dbReference type="InterPro" id="IPR036513">
    <property type="entry name" value="STAS_dom_sf"/>
</dbReference>
<name>A0A6J7DAV4_9ZZZZ</name>
<accession>A0A6J7DAV4</accession>
<dbReference type="InterPro" id="IPR002645">
    <property type="entry name" value="STAS_dom"/>
</dbReference>
<protein>
    <submittedName>
        <fullName evidence="3">Unannotated protein</fullName>
    </submittedName>
</protein>
<evidence type="ECO:0000256" key="1">
    <source>
        <dbReference type="ARBA" id="ARBA00009013"/>
    </source>
</evidence>
<proteinExistence type="inferred from homology"/>
<sequence>MSELLLETQRLGPDAALIAARGELSIGSAPGVAAEIGELVKRGRRRIIVDLDEVVFVDSTGLGFLLNGLRCVDRVDGRLVLVVPPGHVHRVFEMTRLDGVFRLAATLPEALGELGLAEVAGEA</sequence>
<dbReference type="EMBL" id="CAFBLQ010000045">
    <property type="protein sequence ID" value="CAB4867616.1"/>
    <property type="molecule type" value="Genomic_DNA"/>
</dbReference>
<dbReference type="Pfam" id="PF01740">
    <property type="entry name" value="STAS"/>
    <property type="match status" value="1"/>
</dbReference>
<dbReference type="InterPro" id="IPR003658">
    <property type="entry name" value="Anti-sigma_ant"/>
</dbReference>
<dbReference type="CDD" id="cd07043">
    <property type="entry name" value="STAS_anti-anti-sigma_factors"/>
    <property type="match status" value="1"/>
</dbReference>
<evidence type="ECO:0000313" key="3">
    <source>
        <dbReference type="EMBL" id="CAB4867616.1"/>
    </source>
</evidence>
<dbReference type="AlphaFoldDB" id="A0A6J7DAV4"/>
<feature type="domain" description="STAS" evidence="2">
    <location>
        <begin position="13"/>
        <end position="114"/>
    </location>
</feature>
<comment type="similarity">
    <text evidence="1">Belongs to the anti-sigma-factor antagonist family.</text>
</comment>
<dbReference type="PROSITE" id="PS50801">
    <property type="entry name" value="STAS"/>
    <property type="match status" value="1"/>
</dbReference>
<dbReference type="NCBIfam" id="TIGR00377">
    <property type="entry name" value="ant_ant_sig"/>
    <property type="match status" value="1"/>
</dbReference>
<organism evidence="3">
    <name type="scientific">freshwater metagenome</name>
    <dbReference type="NCBI Taxonomy" id="449393"/>
    <lineage>
        <taxon>unclassified sequences</taxon>
        <taxon>metagenomes</taxon>
        <taxon>ecological metagenomes</taxon>
    </lineage>
</organism>
<gene>
    <name evidence="3" type="ORF">UFOPK3423_00564</name>
</gene>
<dbReference type="SUPFAM" id="SSF52091">
    <property type="entry name" value="SpoIIaa-like"/>
    <property type="match status" value="1"/>
</dbReference>
<dbReference type="Gene3D" id="3.30.750.24">
    <property type="entry name" value="STAS domain"/>
    <property type="match status" value="1"/>
</dbReference>